<dbReference type="Gene3D" id="1.10.4100.10">
    <property type="entry name" value="2-methylcitrate dehydratase PrpD"/>
    <property type="match status" value="1"/>
</dbReference>
<dbReference type="InterPro" id="IPR005656">
    <property type="entry name" value="MmgE_PrpD"/>
</dbReference>
<dbReference type="InterPro" id="IPR045336">
    <property type="entry name" value="MmgE_PrpD_N"/>
</dbReference>
<protein>
    <recommendedName>
        <fullName evidence="2">Rhodanese domain-containing protein</fullName>
    </recommendedName>
</protein>
<dbReference type="Gene3D" id="3.30.1330.120">
    <property type="entry name" value="2-methylcitrate dehydratase PrpD"/>
    <property type="match status" value="1"/>
</dbReference>
<comment type="similarity">
    <text evidence="1">Belongs to the PrpD family.</text>
</comment>
<dbReference type="SUPFAM" id="SSF103378">
    <property type="entry name" value="2-methylcitrate dehydratase PrpD"/>
    <property type="match status" value="1"/>
</dbReference>
<gene>
    <name evidence="3" type="ORF">S01H1_03724</name>
</gene>
<dbReference type="PROSITE" id="PS50206">
    <property type="entry name" value="RHODANESE_3"/>
    <property type="match status" value="1"/>
</dbReference>
<dbReference type="PANTHER" id="PTHR16943">
    <property type="entry name" value="2-METHYLCITRATE DEHYDRATASE-RELATED"/>
    <property type="match status" value="1"/>
</dbReference>
<dbReference type="InterPro" id="IPR001763">
    <property type="entry name" value="Rhodanese-like_dom"/>
</dbReference>
<dbReference type="Pfam" id="PF19305">
    <property type="entry name" value="MmgE_PrpD_C"/>
    <property type="match status" value="1"/>
</dbReference>
<feature type="domain" description="Rhodanese" evidence="2">
    <location>
        <begin position="226"/>
        <end position="260"/>
    </location>
</feature>
<evidence type="ECO:0000313" key="3">
    <source>
        <dbReference type="EMBL" id="GAF79660.1"/>
    </source>
</evidence>
<reference evidence="3" key="1">
    <citation type="journal article" date="2014" name="Front. Microbiol.">
        <title>High frequency of phylogenetically diverse reductive dehalogenase-homologous genes in deep subseafloor sedimentary metagenomes.</title>
        <authorList>
            <person name="Kawai M."/>
            <person name="Futagami T."/>
            <person name="Toyoda A."/>
            <person name="Takaki Y."/>
            <person name="Nishi S."/>
            <person name="Hori S."/>
            <person name="Arai W."/>
            <person name="Tsubouchi T."/>
            <person name="Morono Y."/>
            <person name="Uchiyama I."/>
            <person name="Ito T."/>
            <person name="Fujiyama A."/>
            <person name="Inagaki F."/>
            <person name="Takami H."/>
        </authorList>
    </citation>
    <scope>NUCLEOTIDE SEQUENCE</scope>
    <source>
        <strain evidence="3">Expedition CK06-06</strain>
    </source>
</reference>
<accession>X0TU63</accession>
<evidence type="ECO:0000259" key="2">
    <source>
        <dbReference type="PROSITE" id="PS50206"/>
    </source>
</evidence>
<dbReference type="InterPro" id="IPR045337">
    <property type="entry name" value="MmgE_PrpD_C"/>
</dbReference>
<comment type="caution">
    <text evidence="3">The sequence shown here is derived from an EMBL/GenBank/DDBJ whole genome shotgun (WGS) entry which is preliminary data.</text>
</comment>
<dbReference type="InterPro" id="IPR042183">
    <property type="entry name" value="MmgE/PrpD_sf_1"/>
</dbReference>
<name>X0TU63_9ZZZZ</name>
<organism evidence="3">
    <name type="scientific">marine sediment metagenome</name>
    <dbReference type="NCBI Taxonomy" id="412755"/>
    <lineage>
        <taxon>unclassified sequences</taxon>
        <taxon>metagenomes</taxon>
        <taxon>ecological metagenomes</taxon>
    </lineage>
</organism>
<dbReference type="InterPro" id="IPR036148">
    <property type="entry name" value="MmgE/PrpD_sf"/>
</dbReference>
<dbReference type="PANTHER" id="PTHR16943:SF8">
    <property type="entry name" value="2-METHYLCITRATE DEHYDRATASE"/>
    <property type="match status" value="1"/>
</dbReference>
<dbReference type="Pfam" id="PF03972">
    <property type="entry name" value="MmgE_PrpD_N"/>
    <property type="match status" value="1"/>
</dbReference>
<evidence type="ECO:0000256" key="1">
    <source>
        <dbReference type="ARBA" id="ARBA00006174"/>
    </source>
</evidence>
<proteinExistence type="inferred from homology"/>
<dbReference type="InterPro" id="IPR042188">
    <property type="entry name" value="MmgE/PrpD_sf_2"/>
</dbReference>
<sequence length="477" mass="52254">MFENVTQQLSESVITISYESLPQEAIGKIKLMLLDSIGCALGGYITDRARIALELIKESGGNHQATIIGSHRTSCALATFGNSELINALDYDYIGPLSGHIGPYVTPPCLTIAERQHASGKDLILAVALANEIGGRAMTAFAQHKVPKEEPPYYEEWPRFSYATTIFGGVAGAGKLLGLDTEQLSNAFGIAGASTAVPATMKWQHMGGPAIMSKYNAWTGWIAQLATVAVVLAEKGFTGDTTILDGEFGYWKIVGSPFFKVDNLLKGLGEAWHIGEVRFKLYPTCYIYHAAIEGISNLIKEHGIKPEDVEEIVVKGDPLMQTPNRMSLEVKSFADAQFFIKYNFALAVYHGDNPSPAWQMPTTFNDPRIKRLIGKVRLEVHPQFGEFVSDAVKTGVVPIMWSAIVEIVAKGERFTTEMPAPRGSKDYPATDAELIDKFKINASYSMIKGSKVEEVIEVINHLDEIDDVTELFTLLAL</sequence>
<dbReference type="AlphaFoldDB" id="X0TU63"/>
<dbReference type="EMBL" id="BARS01002005">
    <property type="protein sequence ID" value="GAF79660.1"/>
    <property type="molecule type" value="Genomic_DNA"/>
</dbReference>
<dbReference type="GO" id="GO:0016829">
    <property type="term" value="F:lyase activity"/>
    <property type="evidence" value="ECO:0007669"/>
    <property type="project" value="InterPro"/>
</dbReference>